<evidence type="ECO:0000313" key="4">
    <source>
        <dbReference type="WBParaSite" id="SBAD_0000922901-mRNA-1"/>
    </source>
</evidence>
<evidence type="ECO:0000313" key="2">
    <source>
        <dbReference type="EMBL" id="VDP20055.1"/>
    </source>
</evidence>
<gene>
    <name evidence="2" type="ORF">SBAD_LOCUS8908</name>
</gene>
<proteinExistence type="predicted"/>
<protein>
    <submittedName>
        <fullName evidence="2 4">Uncharacterized protein</fullName>
    </submittedName>
</protein>
<dbReference type="EMBL" id="UZAM01012102">
    <property type="protein sequence ID" value="VDP20055.1"/>
    <property type="molecule type" value="Genomic_DNA"/>
</dbReference>
<accession>A0A183IZ60</accession>
<feature type="region of interest" description="Disordered" evidence="1">
    <location>
        <begin position="1"/>
        <end position="37"/>
    </location>
</feature>
<sequence length="117" mass="13622">MDSDLMKWNGERARTTDVRPTDSKNRRRSGEQPELQHVVNKCAAVKRKIARPSLEDHCPPKRPGNRRRRPMAADVQMLAPKARCFQKWMSRQADNYSAGMRMFALPVDFQIFTLSFM</sequence>
<organism evidence="4">
    <name type="scientific">Soboliphyme baturini</name>
    <dbReference type="NCBI Taxonomy" id="241478"/>
    <lineage>
        <taxon>Eukaryota</taxon>
        <taxon>Metazoa</taxon>
        <taxon>Ecdysozoa</taxon>
        <taxon>Nematoda</taxon>
        <taxon>Enoplea</taxon>
        <taxon>Dorylaimia</taxon>
        <taxon>Dioctophymatida</taxon>
        <taxon>Dioctophymatoidea</taxon>
        <taxon>Soboliphymatidae</taxon>
        <taxon>Soboliphyme</taxon>
    </lineage>
</organism>
<dbReference type="WBParaSite" id="SBAD_0000922901-mRNA-1">
    <property type="protein sequence ID" value="SBAD_0000922901-mRNA-1"/>
    <property type="gene ID" value="SBAD_0000922901"/>
</dbReference>
<evidence type="ECO:0000256" key="1">
    <source>
        <dbReference type="SAM" id="MobiDB-lite"/>
    </source>
</evidence>
<name>A0A183IZ60_9BILA</name>
<reference evidence="2 3" key="2">
    <citation type="submission" date="2018-11" db="EMBL/GenBank/DDBJ databases">
        <authorList>
            <consortium name="Pathogen Informatics"/>
        </authorList>
    </citation>
    <scope>NUCLEOTIDE SEQUENCE [LARGE SCALE GENOMIC DNA]</scope>
</reference>
<keyword evidence="3" id="KW-1185">Reference proteome</keyword>
<dbReference type="Proteomes" id="UP000270296">
    <property type="component" value="Unassembled WGS sequence"/>
</dbReference>
<dbReference type="AlphaFoldDB" id="A0A183IZ60"/>
<reference evidence="4" key="1">
    <citation type="submission" date="2016-06" db="UniProtKB">
        <authorList>
            <consortium name="WormBaseParasite"/>
        </authorList>
    </citation>
    <scope>IDENTIFICATION</scope>
</reference>
<evidence type="ECO:0000313" key="3">
    <source>
        <dbReference type="Proteomes" id="UP000270296"/>
    </source>
</evidence>
<feature type="compositionally biased region" description="Basic and acidic residues" evidence="1">
    <location>
        <begin position="9"/>
        <end position="31"/>
    </location>
</feature>